<evidence type="ECO:0000313" key="4">
    <source>
        <dbReference type="Proteomes" id="UP000703269"/>
    </source>
</evidence>
<evidence type="ECO:0008006" key="5">
    <source>
        <dbReference type="Google" id="ProtNLM"/>
    </source>
</evidence>
<dbReference type="Proteomes" id="UP000703269">
    <property type="component" value="Unassembled WGS sequence"/>
</dbReference>
<dbReference type="OrthoDB" id="3270380at2759"/>
<evidence type="ECO:0000256" key="2">
    <source>
        <dbReference type="SAM" id="SignalP"/>
    </source>
</evidence>
<evidence type="ECO:0000256" key="1">
    <source>
        <dbReference type="SAM" id="MobiDB-lite"/>
    </source>
</evidence>
<proteinExistence type="predicted"/>
<feature type="compositionally biased region" description="Low complexity" evidence="1">
    <location>
        <begin position="284"/>
        <end position="307"/>
    </location>
</feature>
<reference evidence="3 4" key="1">
    <citation type="submission" date="2021-08" db="EMBL/GenBank/DDBJ databases">
        <title>Draft Genome Sequence of Phanerochaete sordida strain YK-624.</title>
        <authorList>
            <person name="Mori T."/>
            <person name="Dohra H."/>
            <person name="Suzuki T."/>
            <person name="Kawagishi H."/>
            <person name="Hirai H."/>
        </authorList>
    </citation>
    <scope>NUCLEOTIDE SEQUENCE [LARGE SCALE GENOMIC DNA]</scope>
    <source>
        <strain evidence="3 4">YK-624</strain>
    </source>
</reference>
<evidence type="ECO:0000313" key="3">
    <source>
        <dbReference type="EMBL" id="GJE85264.1"/>
    </source>
</evidence>
<accession>A0A9P3G026</accession>
<dbReference type="EMBL" id="BPQB01000002">
    <property type="protein sequence ID" value="GJE85264.1"/>
    <property type="molecule type" value="Genomic_DNA"/>
</dbReference>
<feature type="region of interest" description="Disordered" evidence="1">
    <location>
        <begin position="272"/>
        <end position="316"/>
    </location>
</feature>
<organism evidence="3 4">
    <name type="scientific">Phanerochaete sordida</name>
    <dbReference type="NCBI Taxonomy" id="48140"/>
    <lineage>
        <taxon>Eukaryota</taxon>
        <taxon>Fungi</taxon>
        <taxon>Dikarya</taxon>
        <taxon>Basidiomycota</taxon>
        <taxon>Agaricomycotina</taxon>
        <taxon>Agaricomycetes</taxon>
        <taxon>Polyporales</taxon>
        <taxon>Phanerochaetaceae</taxon>
        <taxon>Phanerochaete</taxon>
    </lineage>
</organism>
<keyword evidence="2" id="KW-0732">Signal</keyword>
<protein>
    <recommendedName>
        <fullName evidence="5">F-box domain-containing protein</fullName>
    </recommendedName>
</protein>
<feature type="chain" id="PRO_5040459564" description="F-box domain-containing protein" evidence="2">
    <location>
        <begin position="17"/>
        <end position="532"/>
    </location>
</feature>
<dbReference type="AlphaFoldDB" id="A0A9P3G026"/>
<keyword evidence="4" id="KW-1185">Reference proteome</keyword>
<comment type="caution">
    <text evidence="3">The sequence shown here is derived from an EMBL/GenBank/DDBJ whole genome shotgun (WGS) entry which is preliminary data.</text>
</comment>
<sequence>MSSISLLPVELLCLICIDFDLETLLALMATCKYTRYIVCEQLRRSWHTFLLPRFDRPDIVIEAMRNTGTVVSGSAALKWLLRTTQWENGDVDFYCPFDTFPSFVRTLLNLPGVALLANITPDNWDNMYPLRHGFCNYVVLASKTWKIDILRSITISPTHPLPYFHSTPVMNFVGADSFCVAYPRLTLRNRAVLRSYALRDKDITAVAKYMGRGFDYRDTAARWLDTHTNPSLALYCSQSERSFGDAACLTTNIPGQIALTTDLIEHQGRTRHVSFPEDDGDDAMSTSPPSLVSDSDSDESSMPSLESIEPPSSDECDDVLQVVSYSPRDAVDEICKAITHEYPKYNLFPVATAPHDLTVGNGLTAPYVSRNGLPVTFTVVGRVAQALFVDSDDAPLRTVRLVINPLRAEDVRVARRLAHRFTPQGRRPFDLAQDETISFTKDQPMCDLYPYFTFVRFYNTFEAPYGLSCHPYALRRIDAKTLNVDDVIIVYFHILQADYVDPVRMALHHVIRLFRSDDPAVDNLPTRFDTVL</sequence>
<name>A0A9P3G026_9APHY</name>
<feature type="signal peptide" evidence="2">
    <location>
        <begin position="1"/>
        <end position="16"/>
    </location>
</feature>
<gene>
    <name evidence="3" type="ORF">PsYK624_013430</name>
</gene>